<keyword evidence="3" id="KW-0418">Kinase</keyword>
<dbReference type="Pfam" id="PF00069">
    <property type="entry name" value="Pkinase"/>
    <property type="match status" value="1"/>
</dbReference>
<comment type="caution">
    <text evidence="8">The sequence shown here is derived from an EMBL/GenBank/DDBJ whole genome shotgun (WGS) entry which is preliminary data.</text>
</comment>
<feature type="transmembrane region" description="Helical" evidence="6">
    <location>
        <begin position="350"/>
        <end position="369"/>
    </location>
</feature>
<dbReference type="CDD" id="cd14014">
    <property type="entry name" value="STKc_PknB_like"/>
    <property type="match status" value="1"/>
</dbReference>
<evidence type="ECO:0000313" key="8">
    <source>
        <dbReference type="EMBL" id="GEM49364.1"/>
    </source>
</evidence>
<keyword evidence="6" id="KW-0472">Membrane</keyword>
<feature type="transmembrane region" description="Helical" evidence="6">
    <location>
        <begin position="322"/>
        <end position="344"/>
    </location>
</feature>
<evidence type="ECO:0000256" key="3">
    <source>
        <dbReference type="ARBA" id="ARBA00022777"/>
    </source>
</evidence>
<dbReference type="InterPro" id="IPR011009">
    <property type="entry name" value="Kinase-like_dom_sf"/>
</dbReference>
<evidence type="ECO:0000259" key="7">
    <source>
        <dbReference type="PROSITE" id="PS50011"/>
    </source>
</evidence>
<dbReference type="AlphaFoldDB" id="A0A511N956"/>
<keyword evidence="4 5" id="KW-0067">ATP-binding</keyword>
<dbReference type="Proteomes" id="UP000321306">
    <property type="component" value="Unassembled WGS sequence"/>
</dbReference>
<dbReference type="InterPro" id="IPR008271">
    <property type="entry name" value="Ser/Thr_kinase_AS"/>
</dbReference>
<gene>
    <name evidence="8" type="ORF">DC3_49990</name>
</gene>
<keyword evidence="6" id="KW-1133">Transmembrane helix</keyword>
<dbReference type="SMART" id="SM00220">
    <property type="entry name" value="S_TKc"/>
    <property type="match status" value="1"/>
</dbReference>
<dbReference type="PROSITE" id="PS00107">
    <property type="entry name" value="PROTEIN_KINASE_ATP"/>
    <property type="match status" value="1"/>
</dbReference>
<dbReference type="GO" id="GO:0005524">
    <property type="term" value="F:ATP binding"/>
    <property type="evidence" value="ECO:0007669"/>
    <property type="project" value="UniProtKB-UniRule"/>
</dbReference>
<keyword evidence="9" id="KW-1185">Reference proteome</keyword>
<dbReference type="PROSITE" id="PS00108">
    <property type="entry name" value="PROTEIN_KINASE_ST"/>
    <property type="match status" value="1"/>
</dbReference>
<dbReference type="Gene3D" id="3.30.200.20">
    <property type="entry name" value="Phosphorylase Kinase, domain 1"/>
    <property type="match status" value="1"/>
</dbReference>
<evidence type="ECO:0000256" key="1">
    <source>
        <dbReference type="ARBA" id="ARBA00022679"/>
    </source>
</evidence>
<dbReference type="EMBL" id="BJXB01000033">
    <property type="protein sequence ID" value="GEM49364.1"/>
    <property type="molecule type" value="Genomic_DNA"/>
</dbReference>
<evidence type="ECO:0000256" key="4">
    <source>
        <dbReference type="ARBA" id="ARBA00022840"/>
    </source>
</evidence>
<protein>
    <recommendedName>
        <fullName evidence="7">Protein kinase domain-containing protein</fullName>
    </recommendedName>
</protein>
<keyword evidence="6" id="KW-0812">Transmembrane</keyword>
<keyword evidence="2 5" id="KW-0547">Nucleotide-binding</keyword>
<dbReference type="PANTHER" id="PTHR43289:SF34">
    <property type="entry name" value="SERINE_THREONINE-PROTEIN KINASE YBDM-RELATED"/>
    <property type="match status" value="1"/>
</dbReference>
<dbReference type="Gene3D" id="1.10.510.10">
    <property type="entry name" value="Transferase(Phosphotransferase) domain 1"/>
    <property type="match status" value="1"/>
</dbReference>
<accession>A0A511N956</accession>
<name>A0A511N956_DEIC1</name>
<dbReference type="PANTHER" id="PTHR43289">
    <property type="entry name" value="MITOGEN-ACTIVATED PROTEIN KINASE KINASE KINASE 20-RELATED"/>
    <property type="match status" value="1"/>
</dbReference>
<feature type="transmembrane region" description="Helical" evidence="6">
    <location>
        <begin position="291"/>
        <end position="310"/>
    </location>
</feature>
<keyword evidence="1" id="KW-0808">Transferase</keyword>
<feature type="domain" description="Protein kinase" evidence="7">
    <location>
        <begin position="1"/>
        <end position="264"/>
    </location>
</feature>
<evidence type="ECO:0000313" key="9">
    <source>
        <dbReference type="Proteomes" id="UP000321306"/>
    </source>
</evidence>
<reference evidence="8 9" key="1">
    <citation type="submission" date="2019-07" db="EMBL/GenBank/DDBJ databases">
        <title>Whole genome shotgun sequence of Deinococcus cellulosilyticus NBRC 106333.</title>
        <authorList>
            <person name="Hosoyama A."/>
            <person name="Uohara A."/>
            <person name="Ohji S."/>
            <person name="Ichikawa N."/>
        </authorList>
    </citation>
    <scope>NUCLEOTIDE SEQUENCE [LARGE SCALE GENOMIC DNA]</scope>
    <source>
        <strain evidence="8 9">NBRC 106333</strain>
    </source>
</reference>
<sequence length="377" mass="41561">MNRVIGQGGFGITYLAEDLNLHREVAIKELFPQGCTRQGTLVLPVTGSLELLEHTRKDFLKEGQALAKFQHPGIVKVLDTFEENHTAYLVMELLQGETLGEKLQTGVFSPEDTLKIAIRSAEALAAIHDKGLLHRDIKPENLFLENSGRMVLIDFGSTRPFQSEKTMQYTRMVTPGYAAPEQYATQAKFAPYTDIYALGATLYHALTGTPPVQATDRLLGMKLPDLPPGVPALLRNAIQRSLSLNVQERPQSAHELLRMLQGDLKSKPVPVPAPPLPVPSVPTSQARKAEMASWVFLGLGALVGYRYGWWEGALIAGALGFFLGRLLWWCLPFLLPVFAFWAGTRISQEFAFSGLGQLTVGAIGAYAGIKVVKWIRR</sequence>
<evidence type="ECO:0000256" key="5">
    <source>
        <dbReference type="PROSITE-ProRule" id="PRU10141"/>
    </source>
</evidence>
<evidence type="ECO:0000256" key="2">
    <source>
        <dbReference type="ARBA" id="ARBA00022741"/>
    </source>
</evidence>
<dbReference type="GO" id="GO:0004674">
    <property type="term" value="F:protein serine/threonine kinase activity"/>
    <property type="evidence" value="ECO:0007669"/>
    <property type="project" value="TreeGrafter"/>
</dbReference>
<dbReference type="PROSITE" id="PS50011">
    <property type="entry name" value="PROTEIN_KINASE_DOM"/>
    <property type="match status" value="1"/>
</dbReference>
<organism evidence="8 9">
    <name type="scientific">Deinococcus cellulosilyticus (strain DSM 18568 / NBRC 106333 / KACC 11606 / 5516J-15)</name>
    <dbReference type="NCBI Taxonomy" id="1223518"/>
    <lineage>
        <taxon>Bacteria</taxon>
        <taxon>Thermotogati</taxon>
        <taxon>Deinococcota</taxon>
        <taxon>Deinococci</taxon>
        <taxon>Deinococcales</taxon>
        <taxon>Deinococcaceae</taxon>
        <taxon>Deinococcus</taxon>
    </lineage>
</organism>
<feature type="binding site" evidence="5">
    <location>
        <position position="28"/>
    </location>
    <ligand>
        <name>ATP</name>
        <dbReference type="ChEBI" id="CHEBI:30616"/>
    </ligand>
</feature>
<dbReference type="SUPFAM" id="SSF56112">
    <property type="entry name" value="Protein kinase-like (PK-like)"/>
    <property type="match status" value="1"/>
</dbReference>
<dbReference type="InterPro" id="IPR017441">
    <property type="entry name" value="Protein_kinase_ATP_BS"/>
</dbReference>
<evidence type="ECO:0000256" key="6">
    <source>
        <dbReference type="SAM" id="Phobius"/>
    </source>
</evidence>
<dbReference type="InterPro" id="IPR000719">
    <property type="entry name" value="Prot_kinase_dom"/>
</dbReference>
<proteinExistence type="predicted"/>